<feature type="non-terminal residue" evidence="5">
    <location>
        <position position="1212"/>
    </location>
</feature>
<name>A0A118JZM7_CYNCS</name>
<dbReference type="OMA" id="YLLRWTI"/>
<evidence type="ECO:0000313" key="5">
    <source>
        <dbReference type="EMBL" id="KVI00148.1"/>
    </source>
</evidence>
<dbReference type="AlphaFoldDB" id="A0A118JZM7"/>
<feature type="compositionally biased region" description="Low complexity" evidence="4">
    <location>
        <begin position="207"/>
        <end position="227"/>
    </location>
</feature>
<evidence type="ECO:0000256" key="4">
    <source>
        <dbReference type="SAM" id="MobiDB-lite"/>
    </source>
</evidence>
<dbReference type="Proteomes" id="UP000243975">
    <property type="component" value="Unassembled WGS sequence"/>
</dbReference>
<comment type="caution">
    <text evidence="5">The sequence shown here is derived from an EMBL/GenBank/DDBJ whole genome shotgun (WGS) entry which is preliminary data.</text>
</comment>
<protein>
    <recommendedName>
        <fullName evidence="3">Nonsense-mediated mRNA decay factor SMG8</fullName>
    </recommendedName>
</protein>
<feature type="region of interest" description="Disordered" evidence="4">
    <location>
        <begin position="509"/>
        <end position="537"/>
    </location>
</feature>
<reference evidence="5 6" key="1">
    <citation type="journal article" date="2016" name="Sci. Rep.">
        <title>The genome sequence of the outbreeding globe artichoke constructed de novo incorporating a phase-aware low-pass sequencing strategy of F1 progeny.</title>
        <authorList>
            <person name="Scaglione D."/>
            <person name="Reyes-Chin-Wo S."/>
            <person name="Acquadro A."/>
            <person name="Froenicke L."/>
            <person name="Portis E."/>
            <person name="Beitel C."/>
            <person name="Tirone M."/>
            <person name="Mauro R."/>
            <person name="Lo Monaco A."/>
            <person name="Mauromicale G."/>
            <person name="Faccioli P."/>
            <person name="Cattivelli L."/>
            <person name="Rieseberg L."/>
            <person name="Michelmore R."/>
            <person name="Lanteri S."/>
        </authorList>
    </citation>
    <scope>NUCLEOTIDE SEQUENCE [LARGE SCALE GENOMIC DNA]</scope>
    <source>
        <strain evidence="5">2C</strain>
    </source>
</reference>
<feature type="region of interest" description="Disordered" evidence="4">
    <location>
        <begin position="840"/>
        <end position="883"/>
    </location>
</feature>
<keyword evidence="2" id="KW-0866">Nonsense-mediated mRNA decay</keyword>
<evidence type="ECO:0000256" key="1">
    <source>
        <dbReference type="ARBA" id="ARBA00006443"/>
    </source>
</evidence>
<feature type="region of interest" description="Disordered" evidence="4">
    <location>
        <begin position="205"/>
        <end position="242"/>
    </location>
</feature>
<dbReference type="GO" id="GO:0000184">
    <property type="term" value="P:nuclear-transcribed mRNA catabolic process, nonsense-mediated decay"/>
    <property type="evidence" value="ECO:0007669"/>
    <property type="project" value="UniProtKB-KW"/>
</dbReference>
<feature type="compositionally biased region" description="Low complexity" evidence="4">
    <location>
        <begin position="288"/>
        <end position="299"/>
    </location>
</feature>
<sequence>MAAPNRSPMRVLIRPPSSSSPITPPSATTVPPPPPPTIHQPPPPSSLPPLPPPPSTTFRQNGVVVVGFVGRRKGDVSQLINRIIDANVFGSGNADVALGFEKTGEIVSDEVKNWFEQRRISYYHEEAKGVLYLQFCSTKCTVMEGFSEVPSGFDSVFEKQEFGDLQGMLFMFSEGSCFDIQMLKKFRVLQGAKYAMFPFIKSQTLQPTTSRSHTSPSSRTSPSGGPSKNRSPGKNGPAMSRNASSITLMSGLGSHTSFFPGQCTPVILFVFLDDIFDPGSNPDEPAESTSSYQSSSLNSLGRPTLPVKGSGSIVVLSRPVTKSEGSFKKKLQSSLEAQIRFSIKKCRVLSGSETGPPGSRSGAVSSLAPLFSLDASKAVLLLDRLSNQAGESLEFATSIVENVLNGISTSDSLLLENHSQSSNKEDILSVKEFIYRQCDILRGRGNMVSNANSVSAAGVGMVAVAAAAAAASVASGKPCATPELPNLDVWLSSSQTILYGLLSAKPGFLPEPEPEQSKRRSKRNNVSPTVEGSPSKVSDPLELAATYLDSSRGLNTKFSISWCQRALPVAKDVYLNDLPACYPTSQHEAHLGKALSFFKSMVKGPAVHHYLKKLEDECTSIWISGRQLCDAVSLTGKSCIHQRHDLKTEDSLSSNDIKPHSSGFVFLHACACGRSRKLRSDPFDFETANVTFSCYPECDKLLPTLHLPQVNSDGPIQSSSWSLIRIGGSRYYQPSKGLLQSGFSSTEKFLLKWKFFLEKHKEPTSILHGYSMNESSNDSRVEGVLDAKVEKEGLAPGELHNGVEMHGKTNNSDDNKSNSVKVLPSFTMKKPFSEVVAGSAATSSGFPPLQSKKKASENVTKEKHAGETSMVKVHDTNGNQGSKKVENISSVHETVDGNGNANGNPFLKLGSTGNIVTMNSRENTNLRALNQVLVYIGFEHECPCGHRFILTPDHLKGLGSIYAVDEESHYHSSVESSDRKGVDLSKMGKHGGHGKVHRHSNRMVNAAVSKVRHPGKLKEVAANGKQGLDAMLHVSRSRKEQNGLMKSDYMKDIEGSLQSTTLDDNGTGVFPLLDRNLPLYLNCPHCQIHKSKSDPPNVQFAGTISQLQRIFLVTPPFPTVLAACPVIQFEMSCLPPSVPEREQKLQFSLGCPVVLPPESFLSLRLPFVYGVQLEDGSLHPLKPFENQPEMTAWITKSTALQFLSKGSSNLEV</sequence>
<dbReference type="EMBL" id="LEKV01003398">
    <property type="protein sequence ID" value="KVI00148.1"/>
    <property type="molecule type" value="Genomic_DNA"/>
</dbReference>
<feature type="compositionally biased region" description="Basic and acidic residues" evidence="4">
    <location>
        <begin position="801"/>
        <end position="816"/>
    </location>
</feature>
<dbReference type="PANTHER" id="PTHR13091">
    <property type="entry name" value="AMPLIFIED IN BREAST CANCER 2-RELATED"/>
    <property type="match status" value="1"/>
</dbReference>
<evidence type="ECO:0000256" key="3">
    <source>
        <dbReference type="ARBA" id="ARBA00029509"/>
    </source>
</evidence>
<organism evidence="5 6">
    <name type="scientific">Cynara cardunculus var. scolymus</name>
    <name type="common">Globe artichoke</name>
    <name type="synonym">Cynara scolymus</name>
    <dbReference type="NCBI Taxonomy" id="59895"/>
    <lineage>
        <taxon>Eukaryota</taxon>
        <taxon>Viridiplantae</taxon>
        <taxon>Streptophyta</taxon>
        <taxon>Embryophyta</taxon>
        <taxon>Tracheophyta</taxon>
        <taxon>Spermatophyta</taxon>
        <taxon>Magnoliopsida</taxon>
        <taxon>eudicotyledons</taxon>
        <taxon>Gunneridae</taxon>
        <taxon>Pentapetalae</taxon>
        <taxon>asterids</taxon>
        <taxon>campanulids</taxon>
        <taxon>Asterales</taxon>
        <taxon>Asteraceae</taxon>
        <taxon>Carduoideae</taxon>
        <taxon>Cardueae</taxon>
        <taxon>Carduinae</taxon>
        <taxon>Cynara</taxon>
    </lineage>
</organism>
<feature type="compositionally biased region" description="Low complexity" evidence="4">
    <location>
        <begin position="15"/>
        <end position="29"/>
    </location>
</feature>
<feature type="compositionally biased region" description="Polar residues" evidence="4">
    <location>
        <begin position="524"/>
        <end position="536"/>
    </location>
</feature>
<gene>
    <name evidence="5" type="ORF">Ccrd_021602</name>
</gene>
<feature type="compositionally biased region" description="Pro residues" evidence="4">
    <location>
        <begin position="30"/>
        <end position="55"/>
    </location>
</feature>
<dbReference type="Pfam" id="PF10220">
    <property type="entry name" value="Smg8_Smg9"/>
    <property type="match status" value="1"/>
</dbReference>
<dbReference type="STRING" id="59895.A0A118JZM7"/>
<evidence type="ECO:0000313" key="6">
    <source>
        <dbReference type="Proteomes" id="UP000243975"/>
    </source>
</evidence>
<accession>A0A118JZM7</accession>
<feature type="region of interest" description="Disordered" evidence="4">
    <location>
        <begin position="280"/>
        <end position="304"/>
    </location>
</feature>
<dbReference type="InterPro" id="IPR019354">
    <property type="entry name" value="SMG8-like"/>
</dbReference>
<proteinExistence type="inferred from homology"/>
<evidence type="ECO:0000256" key="2">
    <source>
        <dbReference type="ARBA" id="ARBA00023161"/>
    </source>
</evidence>
<feature type="compositionally biased region" description="Basic and acidic residues" evidence="4">
    <location>
        <begin position="854"/>
        <end position="866"/>
    </location>
</feature>
<feature type="region of interest" description="Disordered" evidence="4">
    <location>
        <begin position="1"/>
        <end position="56"/>
    </location>
</feature>
<comment type="similarity">
    <text evidence="1">Belongs to the SMG8 family.</text>
</comment>
<feature type="region of interest" description="Disordered" evidence="4">
    <location>
        <begin position="796"/>
        <end position="820"/>
    </location>
</feature>
<dbReference type="Gramene" id="KVI00148">
    <property type="protein sequence ID" value="KVI00148"/>
    <property type="gene ID" value="Ccrd_021602"/>
</dbReference>
<dbReference type="PANTHER" id="PTHR13091:SF0">
    <property type="entry name" value="NONSENSE-MEDIATED MRNA DECAY FACTOR SMG8"/>
    <property type="match status" value="1"/>
</dbReference>
<keyword evidence="6" id="KW-1185">Reference proteome</keyword>